<dbReference type="Proteomes" id="UP000789570">
    <property type="component" value="Unassembled WGS sequence"/>
</dbReference>
<organism evidence="2 3">
    <name type="scientific">Funneliformis caledonium</name>
    <dbReference type="NCBI Taxonomy" id="1117310"/>
    <lineage>
        <taxon>Eukaryota</taxon>
        <taxon>Fungi</taxon>
        <taxon>Fungi incertae sedis</taxon>
        <taxon>Mucoromycota</taxon>
        <taxon>Glomeromycotina</taxon>
        <taxon>Glomeromycetes</taxon>
        <taxon>Glomerales</taxon>
        <taxon>Glomeraceae</taxon>
        <taxon>Funneliformis</taxon>
    </lineage>
</organism>
<comment type="caution">
    <text evidence="2">The sequence shown here is derived from an EMBL/GenBank/DDBJ whole genome shotgun (WGS) entry which is preliminary data.</text>
</comment>
<keyword evidence="1" id="KW-0732">Signal</keyword>
<feature type="chain" id="PRO_5040219121" evidence="1">
    <location>
        <begin position="24"/>
        <end position="241"/>
    </location>
</feature>
<accession>A0A9N9DFS5</accession>
<reference evidence="2" key="1">
    <citation type="submission" date="2021-06" db="EMBL/GenBank/DDBJ databases">
        <authorList>
            <person name="Kallberg Y."/>
            <person name="Tangrot J."/>
            <person name="Rosling A."/>
        </authorList>
    </citation>
    <scope>NUCLEOTIDE SEQUENCE</scope>
    <source>
        <strain evidence="2">UK204</strain>
    </source>
</reference>
<evidence type="ECO:0000313" key="2">
    <source>
        <dbReference type="EMBL" id="CAG8634107.1"/>
    </source>
</evidence>
<protein>
    <submittedName>
        <fullName evidence="2">13116_t:CDS:1</fullName>
    </submittedName>
</protein>
<dbReference type="AlphaFoldDB" id="A0A9N9DFS5"/>
<keyword evidence="3" id="KW-1185">Reference proteome</keyword>
<dbReference type="EMBL" id="CAJVPQ010003653">
    <property type="protein sequence ID" value="CAG8634107.1"/>
    <property type="molecule type" value="Genomic_DNA"/>
</dbReference>
<sequence length="241" mass="28416">MSFKTFIFLIFATSILMISKLSPKTFNLKKLDHHKKYPNHESINHMIFLQKRLESGKILQKNPGISVAQQEATSQTLENDTYKHYEEESEDWWEVYRSYEYETTDNLENLFRVEVEEAQVIHKQHAKLYDLQVAEVRTQDTASQGELHAGVGFQQDQANYDSNTIDTAGIEQNQQQDLLDVKQYQRVHVLQYAATGMIIREYEEERLAEYQYQLELDVFNQWEYHSEHENQQSSELALGLN</sequence>
<evidence type="ECO:0000313" key="3">
    <source>
        <dbReference type="Proteomes" id="UP000789570"/>
    </source>
</evidence>
<feature type="signal peptide" evidence="1">
    <location>
        <begin position="1"/>
        <end position="23"/>
    </location>
</feature>
<dbReference type="OrthoDB" id="2381513at2759"/>
<proteinExistence type="predicted"/>
<name>A0A9N9DFS5_9GLOM</name>
<evidence type="ECO:0000256" key="1">
    <source>
        <dbReference type="SAM" id="SignalP"/>
    </source>
</evidence>
<gene>
    <name evidence="2" type="ORF">FCALED_LOCUS10221</name>
</gene>